<evidence type="ECO:0000256" key="1">
    <source>
        <dbReference type="ARBA" id="ARBA00004141"/>
    </source>
</evidence>
<gene>
    <name evidence="7" type="ORF">BCR39DRAFT_543963</name>
</gene>
<feature type="transmembrane region" description="Helical" evidence="6">
    <location>
        <begin position="398"/>
        <end position="421"/>
    </location>
</feature>
<dbReference type="Pfam" id="PF02133">
    <property type="entry name" value="Transp_cyt_pur"/>
    <property type="match status" value="1"/>
</dbReference>
<feature type="transmembrane region" description="Helical" evidence="6">
    <location>
        <begin position="43"/>
        <end position="66"/>
    </location>
</feature>
<dbReference type="Proteomes" id="UP000193986">
    <property type="component" value="Unassembled WGS sequence"/>
</dbReference>
<dbReference type="AlphaFoldDB" id="A0A1Y2AUD7"/>
<sequence>MSFGALKERLVLRDAAGNAASAWINDDIRPLSPEKRLWTWKTYGLYEFGINVLFVAWTTASSLLALGLTVGQAFACVIVGQFLTGVIGTLAVNIGAEAHVGFPVLNRLSWGMRGNWFPILNRVVLGTTWFAIESWYGGKCIKVAIGAIWPSFYHMHNPFRASLGMDGGDFLCWVIFLLFCLPLIYLRIEKMLIPASIVSGCVLVTCLGLLGWFVNQAGGGGILLSQPTHFSGVPLLQGSALAWQIVLGITTQISSTAQGILGFADWGRYAKGPHHSRLPFFMGSFVGTTFVATIGLICSSCAATIWPDVEELLWNPALILYNIQLHGSSAARAGVFFGAIAFVLSQYMLTVTACNLIGGLDLSGVLPKYINIRRGAMIVFVVGCVMQPWSLLSGANKFLTVMSSYGIFLAPLTGIMHADYYCLRKRKIALSDMYTPNEASAFWYWHGVNWRAIVAFCLGQAFLYPGFVARVQGTTVSLDPGWLHLYYLSYPFGYIVSGFLYWAASLIFPPPRVGAVDEYDIYGTFGPAEIDATGRTYDQQIGDSSKLVAPNRLAHSMEDAKDEEDAKMGPQSVVVVNEL</sequence>
<dbReference type="OrthoDB" id="2018619at2759"/>
<feature type="transmembrane region" description="Helical" evidence="6">
    <location>
        <begin position="335"/>
        <end position="360"/>
    </location>
</feature>
<name>A0A1Y2AUD7_9TREE</name>
<evidence type="ECO:0000256" key="5">
    <source>
        <dbReference type="ARBA" id="ARBA00023136"/>
    </source>
</evidence>
<feature type="transmembrane region" description="Helical" evidence="6">
    <location>
        <begin position="442"/>
        <end position="464"/>
    </location>
</feature>
<comment type="caution">
    <text evidence="7">The sequence shown here is derived from an EMBL/GenBank/DDBJ whole genome shotgun (WGS) entry which is preliminary data.</text>
</comment>
<dbReference type="InterPro" id="IPR001248">
    <property type="entry name" value="Pur-cyt_permease"/>
</dbReference>
<keyword evidence="4 6" id="KW-1133">Transmembrane helix</keyword>
<protein>
    <submittedName>
        <fullName evidence="7">NCS1 nucleoside transporter</fullName>
    </submittedName>
</protein>
<feature type="transmembrane region" description="Helical" evidence="6">
    <location>
        <begin position="168"/>
        <end position="186"/>
    </location>
</feature>
<accession>A0A1Y2AUD7</accession>
<evidence type="ECO:0000313" key="7">
    <source>
        <dbReference type="EMBL" id="ORY25545.1"/>
    </source>
</evidence>
<dbReference type="InterPro" id="IPR045225">
    <property type="entry name" value="Uracil/uridine/allantoin_perm"/>
</dbReference>
<keyword evidence="3 6" id="KW-0812">Transmembrane</keyword>
<feature type="transmembrane region" description="Helical" evidence="6">
    <location>
        <begin position="278"/>
        <end position="306"/>
    </location>
</feature>
<dbReference type="Gene3D" id="1.10.4160.10">
    <property type="entry name" value="Hydantoin permease"/>
    <property type="match status" value="1"/>
</dbReference>
<keyword evidence="5 6" id="KW-0472">Membrane</keyword>
<evidence type="ECO:0000256" key="4">
    <source>
        <dbReference type="ARBA" id="ARBA00022989"/>
    </source>
</evidence>
<feature type="transmembrane region" description="Helical" evidence="6">
    <location>
        <begin position="241"/>
        <end position="266"/>
    </location>
</feature>
<comment type="subcellular location">
    <subcellularLocation>
        <location evidence="1">Membrane</location>
        <topology evidence="1">Multi-pass membrane protein</topology>
    </subcellularLocation>
</comment>
<feature type="transmembrane region" description="Helical" evidence="6">
    <location>
        <begin position="193"/>
        <end position="214"/>
    </location>
</feature>
<proteinExistence type="inferred from homology"/>
<dbReference type="GO" id="GO:0015205">
    <property type="term" value="F:nucleobase transmembrane transporter activity"/>
    <property type="evidence" value="ECO:0007669"/>
    <property type="project" value="TreeGrafter"/>
</dbReference>
<dbReference type="InParanoid" id="A0A1Y2AUD7"/>
<dbReference type="PANTHER" id="PTHR30618">
    <property type="entry name" value="NCS1 FAMILY PURINE/PYRIMIDINE TRANSPORTER"/>
    <property type="match status" value="1"/>
</dbReference>
<comment type="similarity">
    <text evidence="2">Belongs to the purine-cytosine permease (2.A.39) family.</text>
</comment>
<dbReference type="PANTHER" id="PTHR30618:SF15">
    <property type="entry name" value="NICOTINAMIDE RIBOSIDE TRANSPORTER 1-RELATED"/>
    <property type="match status" value="1"/>
</dbReference>
<feature type="transmembrane region" description="Helical" evidence="6">
    <location>
        <begin position="484"/>
        <end position="504"/>
    </location>
</feature>
<evidence type="ECO:0000256" key="2">
    <source>
        <dbReference type="ARBA" id="ARBA00008974"/>
    </source>
</evidence>
<evidence type="ECO:0000313" key="8">
    <source>
        <dbReference type="Proteomes" id="UP000193986"/>
    </source>
</evidence>
<reference evidence="7 8" key="1">
    <citation type="submission" date="2016-07" db="EMBL/GenBank/DDBJ databases">
        <title>Pervasive Adenine N6-methylation of Active Genes in Fungi.</title>
        <authorList>
            <consortium name="DOE Joint Genome Institute"/>
            <person name="Mondo S.J."/>
            <person name="Dannebaum R.O."/>
            <person name="Kuo R.C."/>
            <person name="Labutti K."/>
            <person name="Haridas S."/>
            <person name="Kuo A."/>
            <person name="Salamov A."/>
            <person name="Ahrendt S.R."/>
            <person name="Lipzen A."/>
            <person name="Sullivan W."/>
            <person name="Andreopoulos W.B."/>
            <person name="Clum A."/>
            <person name="Lindquist E."/>
            <person name="Daum C."/>
            <person name="Ramamoorthy G.K."/>
            <person name="Gryganskyi A."/>
            <person name="Culley D."/>
            <person name="Magnuson J.K."/>
            <person name="James T.Y."/>
            <person name="O'Malley M.A."/>
            <person name="Stajich J.E."/>
            <person name="Spatafora J.W."/>
            <person name="Visel A."/>
            <person name="Grigoriev I.V."/>
        </authorList>
    </citation>
    <scope>NUCLEOTIDE SEQUENCE [LARGE SCALE GENOMIC DNA]</scope>
    <source>
        <strain evidence="7 8">68-887.2</strain>
    </source>
</reference>
<feature type="transmembrane region" description="Helical" evidence="6">
    <location>
        <begin position="73"/>
        <end position="96"/>
    </location>
</feature>
<evidence type="ECO:0000256" key="3">
    <source>
        <dbReference type="ARBA" id="ARBA00022692"/>
    </source>
</evidence>
<organism evidence="7 8">
    <name type="scientific">Naematelia encephala</name>
    <dbReference type="NCBI Taxonomy" id="71784"/>
    <lineage>
        <taxon>Eukaryota</taxon>
        <taxon>Fungi</taxon>
        <taxon>Dikarya</taxon>
        <taxon>Basidiomycota</taxon>
        <taxon>Agaricomycotina</taxon>
        <taxon>Tremellomycetes</taxon>
        <taxon>Tremellales</taxon>
        <taxon>Naemateliaceae</taxon>
        <taxon>Naematelia</taxon>
    </lineage>
</organism>
<feature type="transmembrane region" description="Helical" evidence="6">
    <location>
        <begin position="372"/>
        <end position="392"/>
    </location>
</feature>
<evidence type="ECO:0000256" key="6">
    <source>
        <dbReference type="SAM" id="Phobius"/>
    </source>
</evidence>
<dbReference type="GO" id="GO:0005886">
    <property type="term" value="C:plasma membrane"/>
    <property type="evidence" value="ECO:0007669"/>
    <property type="project" value="TreeGrafter"/>
</dbReference>
<dbReference type="EMBL" id="MCFC01000056">
    <property type="protein sequence ID" value="ORY25545.1"/>
    <property type="molecule type" value="Genomic_DNA"/>
</dbReference>
<keyword evidence="8" id="KW-1185">Reference proteome</keyword>